<evidence type="ECO:0000313" key="11">
    <source>
        <dbReference type="Proteomes" id="UP000315816"/>
    </source>
</evidence>
<dbReference type="EMBL" id="VICH01000004">
    <property type="protein sequence ID" value="TQV69268.1"/>
    <property type="molecule type" value="Genomic_DNA"/>
</dbReference>
<keyword evidence="5 8" id="KW-1133">Transmembrane helix</keyword>
<comment type="subcellular location">
    <subcellularLocation>
        <location evidence="8">Cell membrane</location>
        <topology evidence="8">Multi-pass membrane protein</topology>
    </subcellularLocation>
    <subcellularLocation>
        <location evidence="1">Membrane</location>
        <topology evidence="1">Multi-pass membrane protein</topology>
    </subcellularLocation>
</comment>
<feature type="transmembrane region" description="Helical" evidence="8">
    <location>
        <begin position="165"/>
        <end position="185"/>
    </location>
</feature>
<dbReference type="InterPro" id="IPR001905">
    <property type="entry name" value="Ammonium_transpt"/>
</dbReference>
<evidence type="ECO:0000256" key="5">
    <source>
        <dbReference type="ARBA" id="ARBA00022989"/>
    </source>
</evidence>
<comment type="similarity">
    <text evidence="2 8">Belongs to the ammonia transporter channel (TC 1.A.11.2) family.</text>
</comment>
<feature type="transmembrane region" description="Helical" evidence="8">
    <location>
        <begin position="197"/>
        <end position="215"/>
    </location>
</feature>
<feature type="transmembrane region" description="Helical" evidence="8">
    <location>
        <begin position="40"/>
        <end position="63"/>
    </location>
</feature>
<evidence type="ECO:0000256" key="1">
    <source>
        <dbReference type="ARBA" id="ARBA00004141"/>
    </source>
</evidence>
<accession>A0A545SWC8</accession>
<evidence type="ECO:0000256" key="3">
    <source>
        <dbReference type="ARBA" id="ARBA00022448"/>
    </source>
</evidence>
<dbReference type="PANTHER" id="PTHR43029:SF10">
    <property type="entry name" value="AMMONIUM TRANSPORTER MEP2"/>
    <property type="match status" value="1"/>
</dbReference>
<protein>
    <recommendedName>
        <fullName evidence="8">Ammonium transporter</fullName>
    </recommendedName>
</protein>
<keyword evidence="3 8" id="KW-0813">Transport</keyword>
<sequence length="393" mass="41123">MNGADTAWIIVATALVLFMSLPGLALFYGGLVRARNVLSVFMHVYAIACLMSILWLALGYTIAFGDATHGWFGSLDKAFLSGVSADSLSGTLPEVLFFAFQMTFAIITPALIVGAYVERVGFGFVLVFSSLWMLLCYAPVVHWIWGGGALADGGIFGEVGTRDFAGGIVVHETAGIAALMIAVALGPRKHRTTPPHAPWMVFVGAAMLWVGWFGFNGGSQLAADGGAAMAITVTHISAATASLTWALWERIKYGKASLVGIVTGTIAGLASITPASGFVGPIAALIIGAVAGILCQEAVNFVRNKLQIDDTLDVFAVHGVGGIFGTIMIAVFGHGSFVAQFGALAIVGVFTFVVTYVLIKLTAAITPLRVDLETEVNGLDLSAHGERAYDITS</sequence>
<keyword evidence="6 8" id="KW-0472">Membrane</keyword>
<evidence type="ECO:0000313" key="10">
    <source>
        <dbReference type="EMBL" id="TQV69268.1"/>
    </source>
</evidence>
<dbReference type="GO" id="GO:0005886">
    <property type="term" value="C:plasma membrane"/>
    <property type="evidence" value="ECO:0007669"/>
    <property type="project" value="UniProtKB-SubCell"/>
</dbReference>
<dbReference type="OrthoDB" id="9814202at2"/>
<keyword evidence="4 8" id="KW-0812">Transmembrane</keyword>
<dbReference type="Pfam" id="PF00909">
    <property type="entry name" value="Ammonium_transp"/>
    <property type="match status" value="1"/>
</dbReference>
<keyword evidence="11" id="KW-1185">Reference proteome</keyword>
<evidence type="ECO:0000256" key="8">
    <source>
        <dbReference type="RuleBase" id="RU362002"/>
    </source>
</evidence>
<evidence type="ECO:0000256" key="7">
    <source>
        <dbReference type="ARBA" id="ARBA00023177"/>
    </source>
</evidence>
<dbReference type="GO" id="GO:0008519">
    <property type="term" value="F:ammonium channel activity"/>
    <property type="evidence" value="ECO:0007669"/>
    <property type="project" value="InterPro"/>
</dbReference>
<evidence type="ECO:0000256" key="4">
    <source>
        <dbReference type="ARBA" id="ARBA00022692"/>
    </source>
</evidence>
<dbReference type="InterPro" id="IPR029020">
    <property type="entry name" value="Ammonium/urea_transptr"/>
</dbReference>
<feature type="transmembrane region" description="Helical" evidence="8">
    <location>
        <begin position="124"/>
        <end position="145"/>
    </location>
</feature>
<dbReference type="Gene3D" id="1.10.3430.10">
    <property type="entry name" value="Ammonium transporter AmtB like domains"/>
    <property type="match status" value="1"/>
</dbReference>
<feature type="transmembrane region" description="Helical" evidence="8">
    <location>
        <begin position="338"/>
        <end position="359"/>
    </location>
</feature>
<feature type="transmembrane region" description="Helical" evidence="8">
    <location>
        <begin position="314"/>
        <end position="332"/>
    </location>
</feature>
<evidence type="ECO:0000259" key="9">
    <source>
        <dbReference type="Pfam" id="PF00909"/>
    </source>
</evidence>
<organism evidence="10 11">
    <name type="scientific">Aliiroseovarius halocynthiae</name>
    <dbReference type="NCBI Taxonomy" id="985055"/>
    <lineage>
        <taxon>Bacteria</taxon>
        <taxon>Pseudomonadati</taxon>
        <taxon>Pseudomonadota</taxon>
        <taxon>Alphaproteobacteria</taxon>
        <taxon>Rhodobacterales</taxon>
        <taxon>Paracoccaceae</taxon>
        <taxon>Aliiroseovarius</taxon>
    </lineage>
</organism>
<feature type="transmembrane region" description="Helical" evidence="8">
    <location>
        <begin position="255"/>
        <end position="272"/>
    </location>
</feature>
<dbReference type="PANTHER" id="PTHR43029">
    <property type="entry name" value="AMMONIUM TRANSPORTER MEP2"/>
    <property type="match status" value="1"/>
</dbReference>
<dbReference type="InterPro" id="IPR024041">
    <property type="entry name" value="NH4_transpt_AmtB-like_dom"/>
</dbReference>
<feature type="transmembrane region" description="Helical" evidence="8">
    <location>
        <begin position="95"/>
        <end position="117"/>
    </location>
</feature>
<feature type="domain" description="Ammonium transporter AmtB-like" evidence="9">
    <location>
        <begin position="7"/>
        <end position="389"/>
    </location>
</feature>
<dbReference type="SUPFAM" id="SSF111352">
    <property type="entry name" value="Ammonium transporter"/>
    <property type="match status" value="1"/>
</dbReference>
<comment type="caution">
    <text evidence="10">The sequence shown here is derived from an EMBL/GenBank/DDBJ whole genome shotgun (WGS) entry which is preliminary data.</text>
</comment>
<keyword evidence="7 8" id="KW-0924">Ammonia transport</keyword>
<dbReference type="NCBIfam" id="TIGR00836">
    <property type="entry name" value="amt"/>
    <property type="match status" value="1"/>
</dbReference>
<dbReference type="InterPro" id="IPR018047">
    <property type="entry name" value="Ammonium_transpt_CS"/>
</dbReference>
<name>A0A545SWC8_9RHOB</name>
<evidence type="ECO:0000256" key="6">
    <source>
        <dbReference type="ARBA" id="ARBA00023136"/>
    </source>
</evidence>
<reference evidence="10 11" key="1">
    <citation type="submission" date="2019-06" db="EMBL/GenBank/DDBJ databases">
        <title>A novel species of marine bacteria.</title>
        <authorList>
            <person name="Wang Y."/>
        </authorList>
    </citation>
    <scope>NUCLEOTIDE SEQUENCE [LARGE SCALE GENOMIC DNA]</scope>
    <source>
        <strain evidence="10 11">MA1-10</strain>
    </source>
</reference>
<feature type="transmembrane region" description="Helical" evidence="8">
    <location>
        <begin position="6"/>
        <end position="28"/>
    </location>
</feature>
<gene>
    <name evidence="10" type="ORF">FIL88_06850</name>
</gene>
<dbReference type="Proteomes" id="UP000315816">
    <property type="component" value="Unassembled WGS sequence"/>
</dbReference>
<feature type="transmembrane region" description="Helical" evidence="8">
    <location>
        <begin position="278"/>
        <end position="302"/>
    </location>
</feature>
<feature type="transmembrane region" description="Helical" evidence="8">
    <location>
        <begin position="227"/>
        <end position="248"/>
    </location>
</feature>
<evidence type="ECO:0000256" key="2">
    <source>
        <dbReference type="ARBA" id="ARBA00005887"/>
    </source>
</evidence>
<dbReference type="RefSeq" id="WP_142853018.1">
    <property type="nucleotide sequence ID" value="NZ_FXWW01000001.1"/>
</dbReference>
<proteinExistence type="inferred from homology"/>
<dbReference type="AlphaFoldDB" id="A0A545SWC8"/>
<dbReference type="PROSITE" id="PS01219">
    <property type="entry name" value="AMMONIUM_TRANSP"/>
    <property type="match status" value="1"/>
</dbReference>